<proteinExistence type="inferred from homology"/>
<evidence type="ECO:0000256" key="2">
    <source>
        <dbReference type="ARBA" id="ARBA00022630"/>
    </source>
</evidence>
<dbReference type="InterPro" id="IPR002938">
    <property type="entry name" value="FAD-bd"/>
</dbReference>
<organism evidence="8 9">
    <name type="scientific">Botryosphaeria parva (strain UCR-NP2)</name>
    <name type="common">Grapevine canker fungus</name>
    <name type="synonym">Neofusicoccum parvum</name>
    <dbReference type="NCBI Taxonomy" id="1287680"/>
    <lineage>
        <taxon>Eukaryota</taxon>
        <taxon>Fungi</taxon>
        <taxon>Dikarya</taxon>
        <taxon>Ascomycota</taxon>
        <taxon>Pezizomycotina</taxon>
        <taxon>Dothideomycetes</taxon>
        <taxon>Dothideomycetes incertae sedis</taxon>
        <taxon>Botryosphaeriales</taxon>
        <taxon>Botryosphaeriaceae</taxon>
        <taxon>Neofusicoccum</taxon>
    </lineage>
</organism>
<dbReference type="eggNOG" id="KOG2614">
    <property type="taxonomic scope" value="Eukaryota"/>
</dbReference>
<accession>R1GDK1</accession>
<comment type="similarity">
    <text evidence="1">Belongs to the paxM FAD-dependent monooxygenase family.</text>
</comment>
<dbReference type="InterPro" id="IPR050493">
    <property type="entry name" value="FAD-dep_Monooxygenase_BioMet"/>
</dbReference>
<evidence type="ECO:0000259" key="7">
    <source>
        <dbReference type="Pfam" id="PF01494"/>
    </source>
</evidence>
<gene>
    <name evidence="8" type="ORF">UCRNP2_6939</name>
</gene>
<evidence type="ECO:0000256" key="4">
    <source>
        <dbReference type="ARBA" id="ARBA00023002"/>
    </source>
</evidence>
<evidence type="ECO:0000313" key="9">
    <source>
        <dbReference type="Proteomes" id="UP000013521"/>
    </source>
</evidence>
<keyword evidence="2" id="KW-0285">Flavoprotein</keyword>
<evidence type="ECO:0000256" key="1">
    <source>
        <dbReference type="ARBA" id="ARBA00007992"/>
    </source>
</evidence>
<evidence type="ECO:0000256" key="5">
    <source>
        <dbReference type="ARBA" id="ARBA00023033"/>
    </source>
</evidence>
<dbReference type="OMA" id="HIWPPSS"/>
<dbReference type="KEGG" id="npa:UCRNP2_6939"/>
<dbReference type="EMBL" id="KB916467">
    <property type="protein sequence ID" value="EOD46331.1"/>
    <property type="molecule type" value="Genomic_DNA"/>
</dbReference>
<dbReference type="STRING" id="1287680.R1GDK1"/>
<dbReference type="AlphaFoldDB" id="R1GDK1"/>
<evidence type="ECO:0000313" key="8">
    <source>
        <dbReference type="EMBL" id="EOD46331.1"/>
    </source>
</evidence>
<dbReference type="Gene3D" id="3.50.50.60">
    <property type="entry name" value="FAD/NAD(P)-binding domain"/>
    <property type="match status" value="2"/>
</dbReference>
<reference evidence="9" key="1">
    <citation type="journal article" date="2013" name="Genome Announc.">
        <title>Draft genome sequence of Neofusicoccum parvum isolate UCR-NP2, a fungal vascular pathogen associated with grapevine cankers.</title>
        <authorList>
            <person name="Blanco-Ulate B."/>
            <person name="Rolshausen P."/>
            <person name="Cantu D."/>
        </authorList>
    </citation>
    <scope>NUCLEOTIDE SEQUENCE [LARGE SCALE GENOMIC DNA]</scope>
    <source>
        <strain evidence="9">UCR-NP2</strain>
    </source>
</reference>
<feature type="transmembrane region" description="Helical" evidence="6">
    <location>
        <begin position="12"/>
        <end position="29"/>
    </location>
</feature>
<evidence type="ECO:0000256" key="3">
    <source>
        <dbReference type="ARBA" id="ARBA00022827"/>
    </source>
</evidence>
<dbReference type="OrthoDB" id="417877at2759"/>
<keyword evidence="5" id="KW-0503">Monooxygenase</keyword>
<dbReference type="Pfam" id="PF13450">
    <property type="entry name" value="NAD_binding_8"/>
    <property type="match status" value="1"/>
</dbReference>
<dbReference type="PRINTS" id="PR00420">
    <property type="entry name" value="RNGMNOXGNASE"/>
</dbReference>
<evidence type="ECO:0000256" key="6">
    <source>
        <dbReference type="SAM" id="Phobius"/>
    </source>
</evidence>
<dbReference type="PANTHER" id="PTHR13789:SF309">
    <property type="entry name" value="PUTATIVE (AFU_ORTHOLOGUE AFUA_6G14510)-RELATED"/>
    <property type="match status" value="1"/>
</dbReference>
<dbReference type="SUPFAM" id="SSF51905">
    <property type="entry name" value="FAD/NAD(P)-binding domain"/>
    <property type="match status" value="1"/>
</dbReference>
<keyword evidence="3" id="KW-0274">FAD</keyword>
<dbReference type="HOGENOM" id="CLU_009665_6_4_1"/>
<feature type="domain" description="FAD-binding" evidence="7">
    <location>
        <begin position="265"/>
        <end position="303"/>
    </location>
</feature>
<dbReference type="Pfam" id="PF01494">
    <property type="entry name" value="FAD_binding_3"/>
    <property type="match status" value="1"/>
</dbReference>
<dbReference type="Proteomes" id="UP000013521">
    <property type="component" value="Unassembled WGS sequence"/>
</dbReference>
<keyword evidence="4" id="KW-0560">Oxidoreductase</keyword>
<name>R1GDK1_BOTPV</name>
<dbReference type="GO" id="GO:0071949">
    <property type="term" value="F:FAD binding"/>
    <property type="evidence" value="ECO:0007669"/>
    <property type="project" value="InterPro"/>
</dbReference>
<dbReference type="GO" id="GO:0004497">
    <property type="term" value="F:monooxygenase activity"/>
    <property type="evidence" value="ECO:0007669"/>
    <property type="project" value="UniProtKB-KW"/>
</dbReference>
<keyword evidence="6" id="KW-0812">Transmembrane</keyword>
<dbReference type="InterPro" id="IPR036188">
    <property type="entry name" value="FAD/NAD-bd_sf"/>
</dbReference>
<protein>
    <submittedName>
        <fullName evidence="8">Putative salicylate hydroxylase protein</fullName>
    </submittedName>
</protein>
<sequence length="329" mass="35400">MPPSPDGNEPLHVAIAGAGIAGLAAAVALSRHPRIDIQLYDKATALREIGASIALGPNGLRTLEKLGVGNALDDDVAFRGPSGLPMIYRLTRDRHWKTNEIISFDEFKNVPDRRHQTARFARAHLHQSLLQHVSPERIHLGKKIVAVEERGAGVILKFADGTEAVADLLVGADGINSWGPTGSVFASRLGKGQFTTVSSVQLDPEDPKNKDIVESSRWDDLGDINHVRELHKDWHPVIQDLFARTPAVRVYPNLAITAPLPSYTFLRGRVALIGDAAHPHGGAFATGGSLAIDDAYALSLALFSLFPVGSGRARPSPEELARATAVVLY</sequence>
<dbReference type="PANTHER" id="PTHR13789">
    <property type="entry name" value="MONOOXYGENASE"/>
    <property type="match status" value="1"/>
</dbReference>
<keyword evidence="6" id="KW-0472">Membrane</keyword>
<keyword evidence="6" id="KW-1133">Transmembrane helix</keyword>